<proteinExistence type="inferred from homology"/>
<evidence type="ECO:0000256" key="1">
    <source>
        <dbReference type="ARBA" id="ARBA00005234"/>
    </source>
</evidence>
<dbReference type="Gene3D" id="3.40.395.10">
    <property type="entry name" value="Adenoviral Proteinase, Chain A"/>
    <property type="match status" value="1"/>
</dbReference>
<feature type="compositionally biased region" description="Low complexity" evidence="5">
    <location>
        <begin position="38"/>
        <end position="53"/>
    </location>
</feature>
<gene>
    <name evidence="7" type="ORF">BQ2448_4403</name>
</gene>
<keyword evidence="2" id="KW-0645">Protease</keyword>
<dbReference type="GO" id="GO:0016929">
    <property type="term" value="F:deSUMOylase activity"/>
    <property type="evidence" value="ECO:0007669"/>
    <property type="project" value="TreeGrafter"/>
</dbReference>
<dbReference type="PANTHER" id="PTHR12606:SF141">
    <property type="entry name" value="GH15225P-RELATED"/>
    <property type="match status" value="1"/>
</dbReference>
<reference evidence="8" key="1">
    <citation type="submission" date="2016-09" db="EMBL/GenBank/DDBJ databases">
        <authorList>
            <person name="Jeantristanb JTB J.-T."/>
            <person name="Ricardo R."/>
        </authorList>
    </citation>
    <scope>NUCLEOTIDE SEQUENCE [LARGE SCALE GENOMIC DNA]</scope>
</reference>
<feature type="compositionally biased region" description="Low complexity" evidence="5">
    <location>
        <begin position="178"/>
        <end position="193"/>
    </location>
</feature>
<keyword evidence="4" id="KW-0788">Thiol protease</keyword>
<feature type="region of interest" description="Disordered" evidence="5">
    <location>
        <begin position="1"/>
        <end position="104"/>
    </location>
</feature>
<dbReference type="Pfam" id="PF02902">
    <property type="entry name" value="Peptidase_C48"/>
    <property type="match status" value="1"/>
</dbReference>
<dbReference type="PROSITE" id="PS50600">
    <property type="entry name" value="ULP_PROTEASE"/>
    <property type="match status" value="1"/>
</dbReference>
<dbReference type="PANTHER" id="PTHR12606">
    <property type="entry name" value="SENTRIN/SUMO-SPECIFIC PROTEASE"/>
    <property type="match status" value="1"/>
</dbReference>
<dbReference type="Proteomes" id="UP000198372">
    <property type="component" value="Unassembled WGS sequence"/>
</dbReference>
<evidence type="ECO:0000256" key="2">
    <source>
        <dbReference type="ARBA" id="ARBA00022670"/>
    </source>
</evidence>
<name>A0A238FP42_9BASI</name>
<dbReference type="GO" id="GO:0006508">
    <property type="term" value="P:proteolysis"/>
    <property type="evidence" value="ECO:0007669"/>
    <property type="project" value="UniProtKB-KW"/>
</dbReference>
<dbReference type="GO" id="GO:0005634">
    <property type="term" value="C:nucleus"/>
    <property type="evidence" value="ECO:0007669"/>
    <property type="project" value="TreeGrafter"/>
</dbReference>
<feature type="compositionally biased region" description="Polar residues" evidence="5">
    <location>
        <begin position="65"/>
        <end position="85"/>
    </location>
</feature>
<comment type="similarity">
    <text evidence="1">Belongs to the peptidase C48 family.</text>
</comment>
<keyword evidence="3" id="KW-0378">Hydrolase</keyword>
<dbReference type="AlphaFoldDB" id="A0A238FP42"/>
<dbReference type="SUPFAM" id="SSF54001">
    <property type="entry name" value="Cysteine proteinases"/>
    <property type="match status" value="1"/>
</dbReference>
<feature type="compositionally biased region" description="Basic residues" evidence="5">
    <location>
        <begin position="54"/>
        <end position="64"/>
    </location>
</feature>
<dbReference type="OrthoDB" id="1939479at2759"/>
<evidence type="ECO:0000313" key="8">
    <source>
        <dbReference type="Proteomes" id="UP000198372"/>
    </source>
</evidence>
<organism evidence="7 8">
    <name type="scientific">Microbotryum intermedium</name>
    <dbReference type="NCBI Taxonomy" id="269621"/>
    <lineage>
        <taxon>Eukaryota</taxon>
        <taxon>Fungi</taxon>
        <taxon>Dikarya</taxon>
        <taxon>Basidiomycota</taxon>
        <taxon>Pucciniomycotina</taxon>
        <taxon>Microbotryomycetes</taxon>
        <taxon>Microbotryales</taxon>
        <taxon>Microbotryaceae</taxon>
        <taxon>Microbotryum</taxon>
    </lineage>
</organism>
<dbReference type="InterPro" id="IPR038765">
    <property type="entry name" value="Papain-like_cys_pep_sf"/>
</dbReference>
<evidence type="ECO:0000313" key="7">
    <source>
        <dbReference type="EMBL" id="SCV72866.1"/>
    </source>
</evidence>
<feature type="compositionally biased region" description="Low complexity" evidence="5">
    <location>
        <begin position="122"/>
        <end position="131"/>
    </location>
</feature>
<accession>A0A238FP42</accession>
<keyword evidence="8" id="KW-1185">Reference proteome</keyword>
<dbReference type="STRING" id="269621.A0A238FP42"/>
<feature type="compositionally biased region" description="Polar residues" evidence="5">
    <location>
        <begin position="8"/>
        <end position="28"/>
    </location>
</feature>
<evidence type="ECO:0000256" key="4">
    <source>
        <dbReference type="ARBA" id="ARBA00022807"/>
    </source>
</evidence>
<feature type="domain" description="Ubiquitin-like protease family profile" evidence="6">
    <location>
        <begin position="553"/>
        <end position="738"/>
    </location>
</feature>
<evidence type="ECO:0000256" key="5">
    <source>
        <dbReference type="SAM" id="MobiDB-lite"/>
    </source>
</evidence>
<protein>
    <submittedName>
        <fullName evidence="7">BQ2448_4403 protein</fullName>
    </submittedName>
</protein>
<feature type="compositionally biased region" description="Low complexity" evidence="5">
    <location>
        <begin position="278"/>
        <end position="288"/>
    </location>
</feature>
<feature type="region of interest" description="Disordered" evidence="5">
    <location>
        <begin position="118"/>
        <end position="195"/>
    </location>
</feature>
<dbReference type="InterPro" id="IPR003653">
    <property type="entry name" value="Peptidase_C48_C"/>
</dbReference>
<evidence type="ECO:0000256" key="3">
    <source>
        <dbReference type="ARBA" id="ARBA00022801"/>
    </source>
</evidence>
<dbReference type="GO" id="GO:0016926">
    <property type="term" value="P:protein desumoylation"/>
    <property type="evidence" value="ECO:0007669"/>
    <property type="project" value="TreeGrafter"/>
</dbReference>
<feature type="region of interest" description="Disordered" evidence="5">
    <location>
        <begin position="261"/>
        <end position="291"/>
    </location>
</feature>
<dbReference type="EMBL" id="FMSP01000009">
    <property type="protein sequence ID" value="SCV72866.1"/>
    <property type="molecule type" value="Genomic_DNA"/>
</dbReference>
<sequence>MPGFRPITPTSYSTRENQRPPSHQLSPSKRTRSTLDDSTNSQRHSSSSSSYRLQRVRSPTKRARTTSSSGLSTSPRQHRQPSSENVDQRRSVGATSGKDDGGNKNVFTTWWNRMWFPRSPCAPQAEPTAHATPPPPTTAASRLDQDEDMHGITPSKRIPSPSSNHRHHSLYANPSFPPAITTTTTSQPRSSSKTIKHFSSKMAFPARSKTAVLPSPSSSLALGSGGGRTLDPAFIAYEEARKAYGFDCTIARAKGVPEPEKPALLRRPAPPQYLGQASTTTTSSFSGTKGVLRGEGGQVLSTWRKKKPMGANKVGPLGVDERRDARRCSLVNRIADPHRVPDRQHSELNNRHRSETVYELATIALSQCEEEQARANDREWSRGGAATCGMKMNDRGTDGLDSPCVATVDAYRQRVMQANEDMETAQTSEYRPERCTIYSQGLATQYHPTFLNNQTVTSRAKKPSHSVARKSSFKYMRDVDSVLSKAKATLETPRPESRTFKYDEYLETQRQLELLSVKPPKRRLFPRSLTPSDLATVKSIFRDLNFISSINGGEVQHKDVTLLQGLGWLNDETITFYGGLINLRSLLYHPLDPKKTKALPQPEEKERRVLDVHAFNHNFYGKLMADGHAGVKRWTRRFDTFKKDRIIIPINQGGNHWVCAAVNIRDKRFEYFDSLGHTSKKVFKTLKVWIREEYKARHKGEEMDLSEWEEGWRGDGEVPLQGNGSDCGVFTCMYMETLSRDVDFFDFEQTHMPYLRTKLVLEMSRRELIEEPWGEVLS</sequence>
<evidence type="ECO:0000259" key="6">
    <source>
        <dbReference type="PROSITE" id="PS50600"/>
    </source>
</evidence>